<dbReference type="OrthoDB" id="10014753at2"/>
<reference evidence="2 5" key="2">
    <citation type="submission" date="2018-07" db="EMBL/GenBank/DDBJ databases">
        <title>Genomic Encyclopedia of Archaeal and Bacterial Type Strains, Phase II (KMG-II): from individual species to whole genera.</title>
        <authorList>
            <person name="Goeker M."/>
        </authorList>
    </citation>
    <scope>NUCLEOTIDE SEQUENCE [LARGE SCALE GENOMIC DNA]</scope>
    <source>
        <strain evidence="2 5">JA575</strain>
    </source>
</reference>
<gene>
    <name evidence="2" type="ORF">BJ125_103243</name>
    <name evidence="3" type="ORF">SAMN05892882_103243</name>
</gene>
<organism evidence="3 4">
    <name type="scientific">Rhodopseudomonas pentothenatexigens</name>
    <dbReference type="NCBI Taxonomy" id="999699"/>
    <lineage>
        <taxon>Bacteria</taxon>
        <taxon>Pseudomonadati</taxon>
        <taxon>Pseudomonadota</taxon>
        <taxon>Alphaproteobacteria</taxon>
        <taxon>Hyphomicrobiales</taxon>
        <taxon>Nitrobacteraceae</taxon>
        <taxon>Rhodopseudomonas</taxon>
    </lineage>
</organism>
<dbReference type="Proteomes" id="UP000256343">
    <property type="component" value="Unassembled WGS sequence"/>
</dbReference>
<dbReference type="EMBL" id="QRDT01000003">
    <property type="protein sequence ID" value="RED38881.1"/>
    <property type="molecule type" value="Genomic_DNA"/>
</dbReference>
<evidence type="ECO:0000313" key="4">
    <source>
        <dbReference type="Proteomes" id="UP000252631"/>
    </source>
</evidence>
<keyword evidence="1" id="KW-0812">Transmembrane</keyword>
<evidence type="ECO:0000313" key="2">
    <source>
        <dbReference type="EMBL" id="RED38881.1"/>
    </source>
</evidence>
<sequence>MKESVEWILGEWRTISGAPATIVILVVIVAAGIWLALDWKYNAIINNLKEERDHLKEKLNRLASSGSSVAGAVSGSEIPIGENFKYLYDSNVIKLGKPRTPVQQCRRSYQSVHENAIVIWLECRSAHFALPTDGKRKVIEAKDTDWEAKSYTEGYVRKILNPPEGKSPPTGGLARLWERNPETWAWIGWRDWHCPINTSIDYQDFENGFLVGPLPIGPNRTEGRVFMVTRDGDWDTRKTEKPAPPCSAI</sequence>
<name>A0A336JUR7_9BRAD</name>
<reference evidence="3 4" key="1">
    <citation type="submission" date="2017-08" db="EMBL/GenBank/DDBJ databases">
        <authorList>
            <person name="de Groot N.N."/>
        </authorList>
    </citation>
    <scope>NUCLEOTIDE SEQUENCE [LARGE SCALE GENOMIC DNA]</scope>
    <source>
        <strain evidence="3 4">JA575</strain>
    </source>
</reference>
<protein>
    <submittedName>
        <fullName evidence="3">Uncharacterized protein</fullName>
    </submittedName>
</protein>
<keyword evidence="1" id="KW-0472">Membrane</keyword>
<feature type="transmembrane region" description="Helical" evidence="1">
    <location>
        <begin position="20"/>
        <end position="37"/>
    </location>
</feature>
<keyword evidence="5" id="KW-1185">Reference proteome</keyword>
<evidence type="ECO:0000256" key="1">
    <source>
        <dbReference type="SAM" id="Phobius"/>
    </source>
</evidence>
<dbReference type="AlphaFoldDB" id="A0A336JUR7"/>
<keyword evidence="1" id="KW-1133">Transmembrane helix</keyword>
<dbReference type="Proteomes" id="UP000252631">
    <property type="component" value="Unassembled WGS sequence"/>
</dbReference>
<dbReference type="RefSeq" id="WP_147270218.1">
    <property type="nucleotide sequence ID" value="NZ_QRDT01000003.1"/>
</dbReference>
<accession>A0A336JUR7</accession>
<evidence type="ECO:0000313" key="3">
    <source>
        <dbReference type="EMBL" id="SSW89701.1"/>
    </source>
</evidence>
<proteinExistence type="predicted"/>
<evidence type="ECO:0000313" key="5">
    <source>
        <dbReference type="Proteomes" id="UP000256343"/>
    </source>
</evidence>
<dbReference type="EMBL" id="UFQQ01000003">
    <property type="protein sequence ID" value="SSW89701.1"/>
    <property type="molecule type" value="Genomic_DNA"/>
</dbReference>